<feature type="transmembrane region" description="Helical" evidence="1">
    <location>
        <begin position="21"/>
        <end position="40"/>
    </location>
</feature>
<accession>A0A0M2HYP8</accession>
<dbReference type="EMBL" id="JYJB01000002">
    <property type="protein sequence ID" value="KJL49573.1"/>
    <property type="molecule type" value="Genomic_DNA"/>
</dbReference>
<keyword evidence="1" id="KW-1133">Transmembrane helix</keyword>
<dbReference type="RefSeq" id="WP_045255751.1">
    <property type="nucleotide sequence ID" value="NZ_JYJB01000002.1"/>
</dbReference>
<keyword evidence="1" id="KW-0472">Membrane</keyword>
<dbReference type="PATRIC" id="fig|273678.4.peg.43"/>
<dbReference type="STRING" id="273678.RS84_00047"/>
<organism evidence="2 3">
    <name type="scientific">Microbacterium hydrocarbonoxydans</name>
    <dbReference type="NCBI Taxonomy" id="273678"/>
    <lineage>
        <taxon>Bacteria</taxon>
        <taxon>Bacillati</taxon>
        <taxon>Actinomycetota</taxon>
        <taxon>Actinomycetes</taxon>
        <taxon>Micrococcales</taxon>
        <taxon>Microbacteriaceae</taxon>
        <taxon>Microbacterium</taxon>
    </lineage>
</organism>
<keyword evidence="3" id="KW-1185">Reference proteome</keyword>
<comment type="caution">
    <text evidence="2">The sequence shown here is derived from an EMBL/GenBank/DDBJ whole genome shotgun (WGS) entry which is preliminary data.</text>
</comment>
<evidence type="ECO:0000313" key="2">
    <source>
        <dbReference type="EMBL" id="KJL49573.1"/>
    </source>
</evidence>
<evidence type="ECO:0000313" key="3">
    <source>
        <dbReference type="Proteomes" id="UP000033900"/>
    </source>
</evidence>
<keyword evidence="1" id="KW-0812">Transmembrane</keyword>
<gene>
    <name evidence="2" type="ORF">RS84_00047</name>
</gene>
<sequence length="74" mass="8240">MQSFDNRSRPARRLRRALLRGLLLVVIAGAYLALVFFVLSLLPPSFVPGVLAAMILAPFAVVMYLNSRRGGWPR</sequence>
<proteinExistence type="predicted"/>
<feature type="transmembrane region" description="Helical" evidence="1">
    <location>
        <begin position="46"/>
        <end position="65"/>
    </location>
</feature>
<name>A0A0M2HYP8_9MICO</name>
<dbReference type="Proteomes" id="UP000033900">
    <property type="component" value="Unassembled WGS sequence"/>
</dbReference>
<reference evidence="2 3" key="1">
    <citation type="submission" date="2015-02" db="EMBL/GenBank/DDBJ databases">
        <title>Draft genome sequences of ten Microbacterium spp. with emphasis on heavy metal contaminated environments.</title>
        <authorList>
            <person name="Corretto E."/>
        </authorList>
    </citation>
    <scope>NUCLEOTIDE SEQUENCE [LARGE SCALE GENOMIC DNA]</scope>
    <source>
        <strain evidence="2 3">SA35</strain>
    </source>
</reference>
<protein>
    <submittedName>
        <fullName evidence="2">Uncharacterized protein</fullName>
    </submittedName>
</protein>
<dbReference type="AlphaFoldDB" id="A0A0M2HYP8"/>
<evidence type="ECO:0000256" key="1">
    <source>
        <dbReference type="SAM" id="Phobius"/>
    </source>
</evidence>